<dbReference type="OrthoDB" id="6495301at2759"/>
<comment type="similarity">
    <text evidence="2">Belongs to the mago nashi family.</text>
</comment>
<accession>A0A1Y2I5Z4</accession>
<protein>
    <submittedName>
        <fullName evidence="4">Mago nashi protein</fullName>
    </submittedName>
</protein>
<dbReference type="Proteomes" id="UP000193411">
    <property type="component" value="Unassembled WGS sequence"/>
</dbReference>
<evidence type="ECO:0000256" key="3">
    <source>
        <dbReference type="ARBA" id="ARBA00023242"/>
    </source>
</evidence>
<reference evidence="4 5" key="1">
    <citation type="submission" date="2016-07" db="EMBL/GenBank/DDBJ databases">
        <title>Pervasive Adenine N6-methylation of Active Genes in Fungi.</title>
        <authorList>
            <consortium name="DOE Joint Genome Institute"/>
            <person name="Mondo S.J."/>
            <person name="Dannebaum R.O."/>
            <person name="Kuo R.C."/>
            <person name="Labutti K."/>
            <person name="Haridas S."/>
            <person name="Kuo A."/>
            <person name="Salamov A."/>
            <person name="Ahrendt S.R."/>
            <person name="Lipzen A."/>
            <person name="Sullivan W."/>
            <person name="Andreopoulos W.B."/>
            <person name="Clum A."/>
            <person name="Lindquist E."/>
            <person name="Daum C."/>
            <person name="Ramamoorthy G.K."/>
            <person name="Gryganskyi A."/>
            <person name="Culley D."/>
            <person name="Magnuson J.K."/>
            <person name="James T.Y."/>
            <person name="O'Malley M.A."/>
            <person name="Stajich J.E."/>
            <person name="Spatafora J.W."/>
            <person name="Visel A."/>
            <person name="Grigoriev I.V."/>
        </authorList>
    </citation>
    <scope>NUCLEOTIDE SEQUENCE [LARGE SCALE GENOMIC DNA]</scope>
    <source>
        <strain evidence="4 5">PL171</strain>
    </source>
</reference>
<dbReference type="InterPro" id="IPR036605">
    <property type="entry name" value="Mago_nashi_sf"/>
</dbReference>
<dbReference type="PANTHER" id="PTHR12638">
    <property type="entry name" value="PROTEIN MAGO NASHI HOMOLOG"/>
    <property type="match status" value="1"/>
</dbReference>
<gene>
    <name evidence="4" type="ORF">BCR44DRAFT_34739</name>
</gene>
<keyword evidence="3" id="KW-0539">Nucleus</keyword>
<dbReference type="EMBL" id="MCFL01000002">
    <property type="protein sequence ID" value="ORZ40922.1"/>
    <property type="molecule type" value="Genomic_DNA"/>
</dbReference>
<evidence type="ECO:0000313" key="4">
    <source>
        <dbReference type="EMBL" id="ORZ40922.1"/>
    </source>
</evidence>
<dbReference type="GO" id="GO:0035145">
    <property type="term" value="C:exon-exon junction complex"/>
    <property type="evidence" value="ECO:0007669"/>
    <property type="project" value="InterPro"/>
</dbReference>
<dbReference type="Gene3D" id="3.30.1560.10">
    <property type="entry name" value="Mago nashi"/>
    <property type="match status" value="1"/>
</dbReference>
<feature type="non-terminal residue" evidence="4">
    <location>
        <position position="144"/>
    </location>
</feature>
<dbReference type="SUPFAM" id="SSF89817">
    <property type="entry name" value="Mago nashi protein"/>
    <property type="match status" value="1"/>
</dbReference>
<evidence type="ECO:0000256" key="2">
    <source>
        <dbReference type="ARBA" id="ARBA00009270"/>
    </source>
</evidence>
<dbReference type="CDD" id="cd11295">
    <property type="entry name" value="Mago_nashi"/>
    <property type="match status" value="1"/>
</dbReference>
<dbReference type="Pfam" id="PF02792">
    <property type="entry name" value="Mago_nashi"/>
    <property type="match status" value="1"/>
</dbReference>
<evidence type="ECO:0000256" key="1">
    <source>
        <dbReference type="ARBA" id="ARBA00004123"/>
    </source>
</evidence>
<comment type="subcellular location">
    <subcellularLocation>
        <location evidence="1">Nucleus</location>
    </subcellularLocation>
</comment>
<dbReference type="AlphaFoldDB" id="A0A1Y2I5Z4"/>
<comment type="caution">
    <text evidence="4">The sequence shown here is derived from an EMBL/GenBank/DDBJ whole genome shotgun (WGS) entry which is preliminary data.</text>
</comment>
<dbReference type="InterPro" id="IPR004023">
    <property type="entry name" value="Mago_nashi"/>
</dbReference>
<dbReference type="STRING" id="765915.A0A1Y2I5Z4"/>
<keyword evidence="5" id="KW-1185">Reference proteome</keyword>
<dbReference type="PANTHER" id="PTHR12638:SF0">
    <property type="entry name" value="MAGO HOMOLOG, EXON JUNCTION COMPLEX SUBUNIT-RELATED"/>
    <property type="match status" value="1"/>
</dbReference>
<dbReference type="GO" id="GO:0008380">
    <property type="term" value="P:RNA splicing"/>
    <property type="evidence" value="ECO:0007669"/>
    <property type="project" value="InterPro"/>
</dbReference>
<dbReference type="FunFam" id="3.30.1560.10:FF:000001">
    <property type="entry name" value="Protein mago nashi homolog"/>
    <property type="match status" value="1"/>
</dbReference>
<proteinExistence type="inferred from homology"/>
<name>A0A1Y2I5Z4_9FUNG</name>
<evidence type="ECO:0000313" key="5">
    <source>
        <dbReference type="Proteomes" id="UP000193411"/>
    </source>
</evidence>
<organism evidence="4 5">
    <name type="scientific">Catenaria anguillulae PL171</name>
    <dbReference type="NCBI Taxonomy" id="765915"/>
    <lineage>
        <taxon>Eukaryota</taxon>
        <taxon>Fungi</taxon>
        <taxon>Fungi incertae sedis</taxon>
        <taxon>Blastocladiomycota</taxon>
        <taxon>Blastocladiomycetes</taxon>
        <taxon>Blastocladiales</taxon>
        <taxon>Catenariaceae</taxon>
        <taxon>Catenaria</taxon>
    </lineage>
</organism>
<sequence length="144" mass="16677">MISMFDTSVGHTGRYGHEFLEFELQSNGKLRYVNNSNYKNDTMIKKEVFVSPLVISQVRRIVQDSNIITFDDEKWPEPNVSGKQEIEVVLGQDHISFTTCKINTLNEVNQAQDPDTLRDFHYLVQDLKSLIFSLISLHFKIKPI</sequence>